<accession>A0A0M5IEA8</accession>
<dbReference type="AlphaFoldDB" id="A0A0M5IEA8"/>
<organism evidence="1">
    <name type="scientific">uncultured bacterium 32o03</name>
    <dbReference type="NCBI Taxonomy" id="1701362"/>
    <lineage>
        <taxon>Bacteria</taxon>
        <taxon>environmental samples</taxon>
    </lineage>
</organism>
<name>A0A0M5IEA8_9BACT</name>
<reference evidence="1" key="1">
    <citation type="journal article" date="2015" name="Proc. Natl. Acad. Sci. U.S.A.">
        <title>Functional metagenomic discovery of bacterial effectors in the human microbiome and isolation of commendamide, a GPCR G2A/132 agonist.</title>
        <authorList>
            <person name="Cohen L.J."/>
            <person name="Kang H.S."/>
            <person name="Chu J."/>
            <person name="Huang Y.H."/>
            <person name="Gordon E.A."/>
            <person name="Reddy B.V."/>
            <person name="Ternei M.A."/>
            <person name="Craig J.W."/>
            <person name="Brady S.F."/>
        </authorList>
    </citation>
    <scope>NUCLEOTIDE SEQUENCE</scope>
</reference>
<dbReference type="EMBL" id="KT336259">
    <property type="protein sequence ID" value="ALB76109.1"/>
    <property type="molecule type" value="Genomic_DNA"/>
</dbReference>
<evidence type="ECO:0000313" key="1">
    <source>
        <dbReference type="EMBL" id="ALB76109.1"/>
    </source>
</evidence>
<sequence length="37" mass="4319">MSGVFATKKRSFLFVDQKNKIRGYQQTLAAVKKRMIE</sequence>
<proteinExistence type="predicted"/>
<protein>
    <submittedName>
        <fullName evidence="1">Uncharacterized protein</fullName>
    </submittedName>
</protein>